<dbReference type="Proteomes" id="UP001164761">
    <property type="component" value="Chromosome"/>
</dbReference>
<proteinExistence type="predicted"/>
<reference evidence="1" key="1">
    <citation type="submission" date="2022-08" db="EMBL/GenBank/DDBJ databases">
        <title>Alicyclobacillus fastidiosus DSM 17978, complete genome.</title>
        <authorList>
            <person name="Wang Q."/>
            <person name="Cai R."/>
            <person name="Wang Z."/>
        </authorList>
    </citation>
    <scope>NUCLEOTIDE SEQUENCE</scope>
    <source>
        <strain evidence="1">DSM 17978</strain>
    </source>
</reference>
<accession>A0ABY6ZNQ1</accession>
<dbReference type="EMBL" id="CP104067">
    <property type="protein sequence ID" value="WAH43565.1"/>
    <property type="molecule type" value="Genomic_DNA"/>
</dbReference>
<gene>
    <name evidence="1" type="ORF">NZD89_09365</name>
</gene>
<dbReference type="RefSeq" id="WP_268007445.1">
    <property type="nucleotide sequence ID" value="NZ_BSUT01000001.1"/>
</dbReference>
<protein>
    <submittedName>
        <fullName evidence="1">Uncharacterized protein</fullName>
    </submittedName>
</protein>
<organism evidence="1 2">
    <name type="scientific">Alicyclobacillus fastidiosus</name>
    <dbReference type="NCBI Taxonomy" id="392011"/>
    <lineage>
        <taxon>Bacteria</taxon>
        <taxon>Bacillati</taxon>
        <taxon>Bacillota</taxon>
        <taxon>Bacilli</taxon>
        <taxon>Bacillales</taxon>
        <taxon>Alicyclobacillaceae</taxon>
        <taxon>Alicyclobacillus</taxon>
    </lineage>
</organism>
<sequence>MVQTTPNYGLQQPQGNDTVDLVDLITNNTNIIDTQMKANATAAAAAQTSANNAQTTASAAQSTANQALSAAENISPATPNQAGIVLVSAPSASGQDPVAVATTDPVYENAARKDVAQIFTAQQTWAATAIMAALQAATSSNNYGSIQLQFQRSYWNNGAATTGTSYWQYDNTGNLNWYNESGTAIFSVDQNGDLTANGTIKSNGNSVLTTLTGVTSVNGQTGAVTIVDPVTTSIIFG</sequence>
<keyword evidence="2" id="KW-1185">Reference proteome</keyword>
<name>A0ABY6ZNQ1_9BACL</name>
<evidence type="ECO:0000313" key="1">
    <source>
        <dbReference type="EMBL" id="WAH43565.1"/>
    </source>
</evidence>
<evidence type="ECO:0000313" key="2">
    <source>
        <dbReference type="Proteomes" id="UP001164761"/>
    </source>
</evidence>